<keyword evidence="3 7" id="KW-0812">Transmembrane</keyword>
<feature type="domain" description="EamA" evidence="8">
    <location>
        <begin position="165"/>
        <end position="299"/>
    </location>
</feature>
<feature type="transmembrane region" description="Helical" evidence="7">
    <location>
        <begin position="164"/>
        <end position="183"/>
    </location>
</feature>
<dbReference type="Proteomes" id="UP000271469">
    <property type="component" value="Chromosome"/>
</dbReference>
<proteinExistence type="inferred from homology"/>
<evidence type="ECO:0000256" key="4">
    <source>
        <dbReference type="ARBA" id="ARBA00022989"/>
    </source>
</evidence>
<keyword evidence="10" id="KW-1185">Reference proteome</keyword>
<sequence>MQTSPIGKTRGSWVTALLGTLFVVCWSSGFIGAKLGAADAPVTTVLMWRFVPIALALTLVALVIHGRRTPERYSRREWGTQILVGALSQAGYTVTVFWAIGLGVSTGTTALIDGIQPLVVAALAGPLLGAATRGHQWWGLLVGAVGVLVVTWTDATAATSSAPLWGYLVPLVGMGCLVAATFLERRSAPTMPPVQTLAVHCATSAVIFTVACLATGTATPPADLGFWLAMLWLIVLSTIGGYGLYWVMLRRVGVTSVNTLMFLMPPVTALWGTAMYGEPFTWTTALGLTMALGATWVVNRSPADESSTGRRSPQRTLTHYA</sequence>
<evidence type="ECO:0000256" key="2">
    <source>
        <dbReference type="ARBA" id="ARBA00007362"/>
    </source>
</evidence>
<feature type="compositionally biased region" description="Polar residues" evidence="6">
    <location>
        <begin position="304"/>
        <end position="321"/>
    </location>
</feature>
<evidence type="ECO:0000259" key="8">
    <source>
        <dbReference type="Pfam" id="PF00892"/>
    </source>
</evidence>
<reference evidence="9 10" key="1">
    <citation type="submission" date="2018-11" db="EMBL/GenBank/DDBJ databases">
        <title>Gordonia insulae sp. nov., isolated from an island soil.</title>
        <authorList>
            <person name="Kim Y.S."/>
            <person name="Kim S.B."/>
        </authorList>
    </citation>
    <scope>NUCLEOTIDE SEQUENCE [LARGE SCALE GENOMIC DNA]</scope>
    <source>
        <strain evidence="9 10">MMS17-SY073</strain>
    </source>
</reference>
<name>A0A3G8JRK9_9ACTN</name>
<evidence type="ECO:0000256" key="6">
    <source>
        <dbReference type="SAM" id="MobiDB-lite"/>
    </source>
</evidence>
<dbReference type="InterPro" id="IPR000620">
    <property type="entry name" value="EamA_dom"/>
</dbReference>
<feature type="transmembrane region" description="Helical" evidence="7">
    <location>
        <begin position="280"/>
        <end position="298"/>
    </location>
</feature>
<feature type="region of interest" description="Disordered" evidence="6">
    <location>
        <begin position="302"/>
        <end position="321"/>
    </location>
</feature>
<accession>A0A3G8JRK9</accession>
<dbReference type="GO" id="GO:0016020">
    <property type="term" value="C:membrane"/>
    <property type="evidence" value="ECO:0007669"/>
    <property type="project" value="UniProtKB-SubCell"/>
</dbReference>
<keyword evidence="4 7" id="KW-1133">Transmembrane helix</keyword>
<dbReference type="InterPro" id="IPR050638">
    <property type="entry name" value="AA-Vitamin_Transporters"/>
</dbReference>
<dbReference type="Pfam" id="PF00892">
    <property type="entry name" value="EamA"/>
    <property type="match status" value="2"/>
</dbReference>
<dbReference type="PANTHER" id="PTHR32322:SF2">
    <property type="entry name" value="EAMA DOMAIN-CONTAINING PROTEIN"/>
    <property type="match status" value="1"/>
</dbReference>
<evidence type="ECO:0000313" key="9">
    <source>
        <dbReference type="EMBL" id="AZG47112.1"/>
    </source>
</evidence>
<comment type="subcellular location">
    <subcellularLocation>
        <location evidence="1">Membrane</location>
        <topology evidence="1">Multi-pass membrane protein</topology>
    </subcellularLocation>
</comment>
<dbReference type="InterPro" id="IPR037185">
    <property type="entry name" value="EmrE-like"/>
</dbReference>
<feature type="transmembrane region" description="Helical" evidence="7">
    <location>
        <begin position="110"/>
        <end position="130"/>
    </location>
</feature>
<comment type="similarity">
    <text evidence="2">Belongs to the EamA transporter family.</text>
</comment>
<feature type="transmembrane region" description="Helical" evidence="7">
    <location>
        <begin position="78"/>
        <end position="104"/>
    </location>
</feature>
<feature type="transmembrane region" description="Helical" evidence="7">
    <location>
        <begin position="137"/>
        <end position="158"/>
    </location>
</feature>
<dbReference type="PANTHER" id="PTHR32322">
    <property type="entry name" value="INNER MEMBRANE TRANSPORTER"/>
    <property type="match status" value="1"/>
</dbReference>
<evidence type="ECO:0000256" key="1">
    <source>
        <dbReference type="ARBA" id="ARBA00004141"/>
    </source>
</evidence>
<protein>
    <recommendedName>
        <fullName evidence="8">EamA domain-containing protein</fullName>
    </recommendedName>
</protein>
<feature type="transmembrane region" description="Helical" evidence="7">
    <location>
        <begin position="252"/>
        <end position="274"/>
    </location>
</feature>
<evidence type="ECO:0000256" key="5">
    <source>
        <dbReference type="ARBA" id="ARBA00023136"/>
    </source>
</evidence>
<feature type="domain" description="EamA" evidence="8">
    <location>
        <begin position="16"/>
        <end position="151"/>
    </location>
</feature>
<dbReference type="KEGG" id="gom:D7316_03720"/>
<evidence type="ECO:0000256" key="7">
    <source>
        <dbReference type="SAM" id="Phobius"/>
    </source>
</evidence>
<feature type="transmembrane region" description="Helical" evidence="7">
    <location>
        <begin position="45"/>
        <end position="66"/>
    </location>
</feature>
<evidence type="ECO:0000256" key="3">
    <source>
        <dbReference type="ARBA" id="ARBA00022692"/>
    </source>
</evidence>
<feature type="transmembrane region" description="Helical" evidence="7">
    <location>
        <begin position="195"/>
        <end position="218"/>
    </location>
</feature>
<gene>
    <name evidence="9" type="ORF">D7316_03720</name>
</gene>
<dbReference type="AlphaFoldDB" id="A0A3G8JRK9"/>
<evidence type="ECO:0000313" key="10">
    <source>
        <dbReference type="Proteomes" id="UP000271469"/>
    </source>
</evidence>
<dbReference type="RefSeq" id="WP_124709527.1">
    <property type="nucleotide sequence ID" value="NZ_CP033972.1"/>
</dbReference>
<feature type="transmembrane region" description="Helical" evidence="7">
    <location>
        <begin position="224"/>
        <end position="245"/>
    </location>
</feature>
<keyword evidence="5 7" id="KW-0472">Membrane</keyword>
<dbReference type="EMBL" id="CP033972">
    <property type="protein sequence ID" value="AZG47112.1"/>
    <property type="molecule type" value="Genomic_DNA"/>
</dbReference>
<dbReference type="SUPFAM" id="SSF103481">
    <property type="entry name" value="Multidrug resistance efflux transporter EmrE"/>
    <property type="match status" value="2"/>
</dbReference>
<organism evidence="9 10">
    <name type="scientific">Gordonia insulae</name>
    <dbReference type="NCBI Taxonomy" id="2420509"/>
    <lineage>
        <taxon>Bacteria</taxon>
        <taxon>Bacillati</taxon>
        <taxon>Actinomycetota</taxon>
        <taxon>Actinomycetes</taxon>
        <taxon>Mycobacteriales</taxon>
        <taxon>Gordoniaceae</taxon>
        <taxon>Gordonia</taxon>
    </lineage>
</organism>
<dbReference type="OrthoDB" id="9809509at2"/>
<feature type="transmembrane region" description="Helical" evidence="7">
    <location>
        <begin position="12"/>
        <end position="33"/>
    </location>
</feature>